<evidence type="ECO:0000259" key="11">
    <source>
        <dbReference type="PROSITE" id="PS51755"/>
    </source>
</evidence>
<dbReference type="CDD" id="cd17574">
    <property type="entry name" value="REC_OmpR"/>
    <property type="match status" value="1"/>
</dbReference>
<dbReference type="Pfam" id="PF00072">
    <property type="entry name" value="Response_reg"/>
    <property type="match status" value="1"/>
</dbReference>
<evidence type="ECO:0000256" key="1">
    <source>
        <dbReference type="ARBA" id="ARBA00022491"/>
    </source>
</evidence>
<keyword evidence="5 9" id="KW-0238">DNA-binding</keyword>
<dbReference type="Gene3D" id="1.10.10.10">
    <property type="entry name" value="Winged helix-like DNA-binding domain superfamily/Winged helix DNA-binding domain"/>
    <property type="match status" value="1"/>
</dbReference>
<dbReference type="InterPro" id="IPR036388">
    <property type="entry name" value="WH-like_DNA-bd_sf"/>
</dbReference>
<keyword evidence="4" id="KW-0805">Transcription regulation</keyword>
<dbReference type="Proteomes" id="UP000674938">
    <property type="component" value="Unassembled WGS sequence"/>
</dbReference>
<dbReference type="CDD" id="cd00383">
    <property type="entry name" value="trans_reg_C"/>
    <property type="match status" value="1"/>
</dbReference>
<evidence type="ECO:0000256" key="7">
    <source>
        <dbReference type="ARBA" id="ARBA00023316"/>
    </source>
</evidence>
<feature type="domain" description="OmpR/PhoB-type" evidence="11">
    <location>
        <begin position="118"/>
        <end position="212"/>
    </location>
</feature>
<evidence type="ECO:0000256" key="8">
    <source>
        <dbReference type="PROSITE-ProRule" id="PRU00169"/>
    </source>
</evidence>
<keyword evidence="1" id="KW-0678">Repressor</keyword>
<protein>
    <submittedName>
        <fullName evidence="12">Response regulator transcription factor</fullName>
    </submittedName>
</protein>
<evidence type="ECO:0000256" key="6">
    <source>
        <dbReference type="ARBA" id="ARBA00023163"/>
    </source>
</evidence>
<dbReference type="InterPro" id="IPR001867">
    <property type="entry name" value="OmpR/PhoB-type_DNA-bd"/>
</dbReference>
<dbReference type="GO" id="GO:0071555">
    <property type="term" value="P:cell wall organization"/>
    <property type="evidence" value="ECO:0007669"/>
    <property type="project" value="UniProtKB-KW"/>
</dbReference>
<dbReference type="InterPro" id="IPR011006">
    <property type="entry name" value="CheY-like_superfamily"/>
</dbReference>
<dbReference type="PANTHER" id="PTHR48111:SF73">
    <property type="entry name" value="ALKALINE PHOSPHATASE SYNTHESIS TRANSCRIPTIONAL REGULATORY PROTEIN PHOP"/>
    <property type="match status" value="1"/>
</dbReference>
<evidence type="ECO:0000313" key="13">
    <source>
        <dbReference type="Proteomes" id="UP000674938"/>
    </source>
</evidence>
<feature type="modified residue" description="4-aspartylphosphate" evidence="8">
    <location>
        <position position="51"/>
    </location>
</feature>
<dbReference type="SMART" id="SM00862">
    <property type="entry name" value="Trans_reg_C"/>
    <property type="match status" value="1"/>
</dbReference>
<dbReference type="EMBL" id="JAEEGA010000011">
    <property type="protein sequence ID" value="MBP1042551.1"/>
    <property type="molecule type" value="Genomic_DNA"/>
</dbReference>
<accession>A0A940SWU7</accession>
<gene>
    <name evidence="12" type="ORF">I6N95_16160</name>
</gene>
<proteinExistence type="predicted"/>
<feature type="domain" description="Response regulatory" evidence="10">
    <location>
        <begin position="2"/>
        <end position="115"/>
    </location>
</feature>
<dbReference type="InterPro" id="IPR039420">
    <property type="entry name" value="WalR-like"/>
</dbReference>
<keyword evidence="2 8" id="KW-0597">Phosphoprotein</keyword>
<dbReference type="Pfam" id="PF00486">
    <property type="entry name" value="Trans_reg_C"/>
    <property type="match status" value="1"/>
</dbReference>
<dbReference type="GO" id="GO:0000976">
    <property type="term" value="F:transcription cis-regulatory region binding"/>
    <property type="evidence" value="ECO:0007669"/>
    <property type="project" value="TreeGrafter"/>
</dbReference>
<dbReference type="GO" id="GO:0000156">
    <property type="term" value="F:phosphorelay response regulator activity"/>
    <property type="evidence" value="ECO:0007669"/>
    <property type="project" value="TreeGrafter"/>
</dbReference>
<dbReference type="SUPFAM" id="SSF52172">
    <property type="entry name" value="CheY-like"/>
    <property type="match status" value="1"/>
</dbReference>
<dbReference type="AlphaFoldDB" id="A0A940SWU7"/>
<evidence type="ECO:0000313" key="12">
    <source>
        <dbReference type="EMBL" id="MBP1042551.1"/>
    </source>
</evidence>
<dbReference type="GO" id="GO:0006355">
    <property type="term" value="P:regulation of DNA-templated transcription"/>
    <property type="evidence" value="ECO:0007669"/>
    <property type="project" value="InterPro"/>
</dbReference>
<dbReference type="PROSITE" id="PS50110">
    <property type="entry name" value="RESPONSE_REGULATORY"/>
    <property type="match status" value="1"/>
</dbReference>
<keyword evidence="7" id="KW-0961">Cell wall biogenesis/degradation</keyword>
<evidence type="ECO:0000256" key="4">
    <source>
        <dbReference type="ARBA" id="ARBA00023015"/>
    </source>
</evidence>
<keyword evidence="13" id="KW-1185">Reference proteome</keyword>
<dbReference type="RefSeq" id="WP_209529840.1">
    <property type="nucleotide sequence ID" value="NZ_JAEEGA010000011.1"/>
</dbReference>
<name>A0A940SWU7_9ENTE</name>
<organism evidence="12 13">
    <name type="scientific">Vagococcus allomyrinae</name>
    <dbReference type="NCBI Taxonomy" id="2794353"/>
    <lineage>
        <taxon>Bacteria</taxon>
        <taxon>Bacillati</taxon>
        <taxon>Bacillota</taxon>
        <taxon>Bacilli</taxon>
        <taxon>Lactobacillales</taxon>
        <taxon>Enterococcaceae</taxon>
        <taxon>Vagococcus</taxon>
    </lineage>
</organism>
<dbReference type="GO" id="GO:0005829">
    <property type="term" value="C:cytosol"/>
    <property type="evidence" value="ECO:0007669"/>
    <property type="project" value="TreeGrafter"/>
</dbReference>
<dbReference type="PROSITE" id="PS51755">
    <property type="entry name" value="OMPR_PHOB"/>
    <property type="match status" value="1"/>
</dbReference>
<reference evidence="12" key="1">
    <citation type="submission" date="2020-12" db="EMBL/GenBank/DDBJ databases">
        <title>Vagococcus allomyrinae sp. nov. and Enterococcus lavae sp. nov., isolated from the larvae of Allomyrina dichotoma.</title>
        <authorList>
            <person name="Lee S.D."/>
        </authorList>
    </citation>
    <scope>NUCLEOTIDE SEQUENCE</scope>
    <source>
        <strain evidence="12">BWB3-3</strain>
    </source>
</reference>
<evidence type="ECO:0000256" key="5">
    <source>
        <dbReference type="ARBA" id="ARBA00023125"/>
    </source>
</evidence>
<dbReference type="GO" id="GO:0032993">
    <property type="term" value="C:protein-DNA complex"/>
    <property type="evidence" value="ECO:0007669"/>
    <property type="project" value="TreeGrafter"/>
</dbReference>
<evidence type="ECO:0000259" key="10">
    <source>
        <dbReference type="PROSITE" id="PS50110"/>
    </source>
</evidence>
<keyword evidence="6" id="KW-0804">Transcription</keyword>
<keyword evidence="3" id="KW-0902">Two-component regulatory system</keyword>
<sequence>MNILLAEDNVDMQRIVQRYLEKAGYQVFVAEDGHGALTIFYEQQIHLAILDWMMPKKDGLEVLKEIKKHSKVKVLMLTAKNLHEDQLESLTSGADDYMTKPFHPQVLLLRVKKLLGIEERMPIGRGFFDFSKREFQLEDRSLSLTKIEAELLLFFVQHVNQILTREQLLTHVWGMDYDGDDRTVDTHIKRLREKIGFETIKTMRGVGYQLETAV</sequence>
<evidence type="ECO:0000256" key="9">
    <source>
        <dbReference type="PROSITE-ProRule" id="PRU01091"/>
    </source>
</evidence>
<dbReference type="SMART" id="SM00448">
    <property type="entry name" value="REC"/>
    <property type="match status" value="1"/>
</dbReference>
<evidence type="ECO:0000256" key="2">
    <source>
        <dbReference type="ARBA" id="ARBA00022553"/>
    </source>
</evidence>
<dbReference type="FunFam" id="3.40.50.2300:FF:000001">
    <property type="entry name" value="DNA-binding response regulator PhoB"/>
    <property type="match status" value="1"/>
</dbReference>
<dbReference type="Gene3D" id="3.40.50.2300">
    <property type="match status" value="1"/>
</dbReference>
<evidence type="ECO:0000256" key="3">
    <source>
        <dbReference type="ARBA" id="ARBA00023012"/>
    </source>
</evidence>
<dbReference type="PANTHER" id="PTHR48111">
    <property type="entry name" value="REGULATOR OF RPOS"/>
    <property type="match status" value="1"/>
</dbReference>
<dbReference type="InterPro" id="IPR001789">
    <property type="entry name" value="Sig_transdc_resp-reg_receiver"/>
</dbReference>
<feature type="DNA-binding region" description="OmpR/PhoB-type" evidence="9">
    <location>
        <begin position="118"/>
        <end position="212"/>
    </location>
</feature>
<comment type="caution">
    <text evidence="12">The sequence shown here is derived from an EMBL/GenBank/DDBJ whole genome shotgun (WGS) entry which is preliminary data.</text>
</comment>